<dbReference type="PROSITE" id="PS00455">
    <property type="entry name" value="AMP_BINDING"/>
    <property type="match status" value="1"/>
</dbReference>
<dbReference type="PANTHER" id="PTHR24096:SF422">
    <property type="entry name" value="BCDNA.GH02901"/>
    <property type="match status" value="1"/>
</dbReference>
<dbReference type="Gene3D" id="3.30.300.30">
    <property type="match status" value="1"/>
</dbReference>
<dbReference type="InterPro" id="IPR020845">
    <property type="entry name" value="AMP-binding_CS"/>
</dbReference>
<evidence type="ECO:0000313" key="3">
    <source>
        <dbReference type="EMBL" id="KAF9783546.1"/>
    </source>
</evidence>
<proteinExistence type="predicted"/>
<organism evidence="3 4">
    <name type="scientific">Thelephora terrestris</name>
    <dbReference type="NCBI Taxonomy" id="56493"/>
    <lineage>
        <taxon>Eukaryota</taxon>
        <taxon>Fungi</taxon>
        <taxon>Dikarya</taxon>
        <taxon>Basidiomycota</taxon>
        <taxon>Agaricomycotina</taxon>
        <taxon>Agaricomycetes</taxon>
        <taxon>Thelephorales</taxon>
        <taxon>Thelephoraceae</taxon>
        <taxon>Thelephora</taxon>
    </lineage>
</organism>
<evidence type="ECO:0000259" key="2">
    <source>
        <dbReference type="Pfam" id="PF13193"/>
    </source>
</evidence>
<dbReference type="Pfam" id="PF00501">
    <property type="entry name" value="AMP-binding"/>
    <property type="match status" value="1"/>
</dbReference>
<dbReference type="InterPro" id="IPR045851">
    <property type="entry name" value="AMP-bd_C_sf"/>
</dbReference>
<name>A0A9P6HBH4_9AGAM</name>
<keyword evidence="4" id="KW-1185">Reference proteome</keyword>
<comment type="caution">
    <text evidence="3">The sequence shown here is derived from an EMBL/GenBank/DDBJ whole genome shotgun (WGS) entry which is preliminary data.</text>
</comment>
<feature type="domain" description="AMP-binding enzyme C-terminal" evidence="2">
    <location>
        <begin position="471"/>
        <end position="558"/>
    </location>
</feature>
<dbReference type="InterPro" id="IPR042099">
    <property type="entry name" value="ANL_N_sf"/>
</dbReference>
<dbReference type="OrthoDB" id="6509636at2759"/>
<dbReference type="GO" id="GO:0016405">
    <property type="term" value="F:CoA-ligase activity"/>
    <property type="evidence" value="ECO:0007669"/>
    <property type="project" value="TreeGrafter"/>
</dbReference>
<dbReference type="Gene3D" id="3.40.50.12780">
    <property type="entry name" value="N-terminal domain of ligase-like"/>
    <property type="match status" value="1"/>
</dbReference>
<accession>A0A9P6HBH4</accession>
<dbReference type="EMBL" id="WIUZ02000010">
    <property type="protein sequence ID" value="KAF9783546.1"/>
    <property type="molecule type" value="Genomic_DNA"/>
</dbReference>
<reference evidence="3" key="2">
    <citation type="submission" date="2020-11" db="EMBL/GenBank/DDBJ databases">
        <authorList>
            <consortium name="DOE Joint Genome Institute"/>
            <person name="Kuo A."/>
            <person name="Miyauchi S."/>
            <person name="Kiss E."/>
            <person name="Drula E."/>
            <person name="Kohler A."/>
            <person name="Sanchez-Garcia M."/>
            <person name="Andreopoulos B."/>
            <person name="Barry K.W."/>
            <person name="Bonito G."/>
            <person name="Buee M."/>
            <person name="Carver A."/>
            <person name="Chen C."/>
            <person name="Cichocki N."/>
            <person name="Clum A."/>
            <person name="Culley D."/>
            <person name="Crous P.W."/>
            <person name="Fauchery L."/>
            <person name="Girlanda M."/>
            <person name="Hayes R."/>
            <person name="Keri Z."/>
            <person name="Labutti K."/>
            <person name="Lipzen A."/>
            <person name="Lombard V."/>
            <person name="Magnuson J."/>
            <person name="Maillard F."/>
            <person name="Morin E."/>
            <person name="Murat C."/>
            <person name="Nolan M."/>
            <person name="Ohm R."/>
            <person name="Pangilinan J."/>
            <person name="Pereira M."/>
            <person name="Perotto S."/>
            <person name="Peter M."/>
            <person name="Riley R."/>
            <person name="Sitrit Y."/>
            <person name="Stielow B."/>
            <person name="Szollosi G."/>
            <person name="Zifcakova L."/>
            <person name="Stursova M."/>
            <person name="Spatafora J.W."/>
            <person name="Tedersoo L."/>
            <person name="Vaario L.-M."/>
            <person name="Yamada A."/>
            <person name="Yan M."/>
            <person name="Wang P."/>
            <person name="Xu J."/>
            <person name="Bruns T."/>
            <person name="Baldrian P."/>
            <person name="Vilgalys R."/>
            <person name="Henrissat B."/>
            <person name="Grigoriev I.V."/>
            <person name="Hibbett D."/>
            <person name="Nagy L.G."/>
            <person name="Martin F.M."/>
        </authorList>
    </citation>
    <scope>NUCLEOTIDE SEQUENCE</scope>
    <source>
        <strain evidence="3">UH-Tt-Lm1</strain>
    </source>
</reference>
<reference evidence="3" key="1">
    <citation type="journal article" date="2020" name="Nat. Commun.">
        <title>Large-scale genome sequencing of mycorrhizal fungi provides insights into the early evolution of symbiotic traits.</title>
        <authorList>
            <person name="Miyauchi S."/>
            <person name="Kiss E."/>
            <person name="Kuo A."/>
            <person name="Drula E."/>
            <person name="Kohler A."/>
            <person name="Sanchez-Garcia M."/>
            <person name="Morin E."/>
            <person name="Andreopoulos B."/>
            <person name="Barry K.W."/>
            <person name="Bonito G."/>
            <person name="Buee M."/>
            <person name="Carver A."/>
            <person name="Chen C."/>
            <person name="Cichocki N."/>
            <person name="Clum A."/>
            <person name="Culley D."/>
            <person name="Crous P.W."/>
            <person name="Fauchery L."/>
            <person name="Girlanda M."/>
            <person name="Hayes R.D."/>
            <person name="Keri Z."/>
            <person name="LaButti K."/>
            <person name="Lipzen A."/>
            <person name="Lombard V."/>
            <person name="Magnuson J."/>
            <person name="Maillard F."/>
            <person name="Murat C."/>
            <person name="Nolan M."/>
            <person name="Ohm R.A."/>
            <person name="Pangilinan J."/>
            <person name="Pereira M.F."/>
            <person name="Perotto S."/>
            <person name="Peter M."/>
            <person name="Pfister S."/>
            <person name="Riley R."/>
            <person name="Sitrit Y."/>
            <person name="Stielow J.B."/>
            <person name="Szollosi G."/>
            <person name="Zifcakova L."/>
            <person name="Stursova M."/>
            <person name="Spatafora J.W."/>
            <person name="Tedersoo L."/>
            <person name="Vaario L.M."/>
            <person name="Yamada A."/>
            <person name="Yan M."/>
            <person name="Wang P."/>
            <person name="Xu J."/>
            <person name="Bruns T."/>
            <person name="Baldrian P."/>
            <person name="Vilgalys R."/>
            <person name="Dunand C."/>
            <person name="Henrissat B."/>
            <person name="Grigoriev I.V."/>
            <person name="Hibbett D."/>
            <person name="Nagy L.G."/>
            <person name="Martin F.M."/>
        </authorList>
    </citation>
    <scope>NUCLEOTIDE SEQUENCE</scope>
    <source>
        <strain evidence="3">UH-Tt-Lm1</strain>
    </source>
</reference>
<gene>
    <name evidence="3" type="ORF">BJ322DRAFT_1110438</name>
</gene>
<dbReference type="InterPro" id="IPR000873">
    <property type="entry name" value="AMP-dep_synth/lig_dom"/>
</dbReference>
<dbReference type="InterPro" id="IPR025110">
    <property type="entry name" value="AMP-bd_C"/>
</dbReference>
<dbReference type="SUPFAM" id="SSF56801">
    <property type="entry name" value="Acetyl-CoA synthetase-like"/>
    <property type="match status" value="1"/>
</dbReference>
<feature type="domain" description="AMP-dependent synthetase/ligase" evidence="1">
    <location>
        <begin position="59"/>
        <end position="420"/>
    </location>
</feature>
<dbReference type="AlphaFoldDB" id="A0A9P6HBH4"/>
<dbReference type="PANTHER" id="PTHR24096">
    <property type="entry name" value="LONG-CHAIN-FATTY-ACID--COA LIGASE"/>
    <property type="match status" value="1"/>
</dbReference>
<evidence type="ECO:0000313" key="4">
    <source>
        <dbReference type="Proteomes" id="UP000736335"/>
    </source>
</evidence>
<dbReference type="Proteomes" id="UP000736335">
    <property type="component" value="Unassembled WGS sequence"/>
</dbReference>
<protein>
    <submittedName>
        <fullName evidence="3">Uncharacterized protein</fullName>
    </submittedName>
</protein>
<dbReference type="Pfam" id="PF13193">
    <property type="entry name" value="AMP-binding_C"/>
    <property type="match status" value="1"/>
</dbReference>
<sequence length="586" mass="64809">MSQEIIQEFVSPIGTVPHIPSNMTVAQFFLDYQHPSRPVRSETSPWLIDNDTDKCYCREEIRTRTYALANVMKARWDIGDNDCVAFFTPNHVEFPITAWAAHRLGAIAAAANPAFSVDELLYQLNTTKAKLLVVHRSIFSIGLEAAKLAGLSEDRIVIIQSGDEPAPEGYQTLDELAEEGTCLYPEPLFSESFLTEDEAKTKIAFYNFSSGTTGKSKAVAISHYMVVATILMCAANYQIGNPDVPQRFQPGDVAMNTLPLYHIYGMFYNLLFQLYCGSSVVVMSKFSFTGMLQSIVKHKISNLFLVPPIAVMLCQRPEARKFDLSSLRTIMSSAAPLSIERFKQLSALLPQATIFQCYGMTEAGVISMENNGEQREKPSVSAGVLLPGIVARVQRADGTYAGFNEPGELIVKTHSMASGYSNNEAATKETFVDGWVRSGDEVTINENMEIFIVDRLKEMLKVRGFQVAPAEMEAHLSEHPFVSEVCVVGIPHEFHGELPFAFIVPEKKAAALIAKYPEEEAKLKDILAKHVTDHKVPYKALSGGIEFVESVPRAESGKLLRRVARDNAKRLLAENADQTPAKHVAA</sequence>
<evidence type="ECO:0000259" key="1">
    <source>
        <dbReference type="Pfam" id="PF00501"/>
    </source>
</evidence>